<evidence type="ECO:0000259" key="1">
    <source>
        <dbReference type="PROSITE" id="PS50805"/>
    </source>
</evidence>
<dbReference type="Pfam" id="PF01352">
    <property type="entry name" value="KRAB"/>
    <property type="match status" value="1"/>
</dbReference>
<reference evidence="3" key="1">
    <citation type="submission" date="2025-08" db="UniProtKB">
        <authorList>
            <consortium name="RefSeq"/>
        </authorList>
    </citation>
    <scope>IDENTIFICATION</scope>
</reference>
<dbReference type="Gene3D" id="6.10.140.140">
    <property type="match status" value="1"/>
</dbReference>
<dbReference type="GeneID" id="103609453"/>
<protein>
    <submittedName>
        <fullName evidence="3">Zinc finger protein 426-like isoform X1</fullName>
    </submittedName>
</protein>
<evidence type="ECO:0000313" key="2">
    <source>
        <dbReference type="Proteomes" id="UP000694923"/>
    </source>
</evidence>
<gene>
    <name evidence="3" type="primary">LOC103609453</name>
</gene>
<feature type="domain" description="KRAB" evidence="1">
    <location>
        <begin position="42"/>
        <end position="112"/>
    </location>
</feature>
<accession>A0ABM0SGK5</accession>
<dbReference type="SMART" id="SM00349">
    <property type="entry name" value="KRAB"/>
    <property type="match status" value="1"/>
</dbReference>
<organism evidence="2 3">
    <name type="scientific">Galeopterus variegatus</name>
    <name type="common">Malayan flying lemur</name>
    <name type="synonym">Cynocephalus variegatus</name>
    <dbReference type="NCBI Taxonomy" id="482537"/>
    <lineage>
        <taxon>Eukaryota</taxon>
        <taxon>Metazoa</taxon>
        <taxon>Chordata</taxon>
        <taxon>Craniata</taxon>
        <taxon>Vertebrata</taxon>
        <taxon>Euteleostomi</taxon>
        <taxon>Mammalia</taxon>
        <taxon>Eutheria</taxon>
        <taxon>Euarchontoglires</taxon>
        <taxon>Dermoptera</taxon>
        <taxon>Cynocephalidae</taxon>
        <taxon>Galeopterus</taxon>
    </lineage>
</organism>
<dbReference type="InterPro" id="IPR036051">
    <property type="entry name" value="KRAB_dom_sf"/>
</dbReference>
<dbReference type="InterPro" id="IPR001909">
    <property type="entry name" value="KRAB"/>
</dbReference>
<dbReference type="SUPFAM" id="SSF109640">
    <property type="entry name" value="KRAB domain (Kruppel-associated box)"/>
    <property type="match status" value="1"/>
</dbReference>
<keyword evidence="2" id="KW-1185">Reference proteome</keyword>
<dbReference type="PANTHER" id="PTHR23232">
    <property type="entry name" value="KRAB DOMAIN C2H2 ZINC FINGER"/>
    <property type="match status" value="1"/>
</dbReference>
<dbReference type="RefSeq" id="XP_008591996.1">
    <property type="nucleotide sequence ID" value="XM_008593774.1"/>
</dbReference>
<dbReference type="Proteomes" id="UP000694923">
    <property type="component" value="Unplaced"/>
</dbReference>
<dbReference type="PROSITE" id="PS50805">
    <property type="entry name" value="KRAB"/>
    <property type="match status" value="1"/>
</dbReference>
<dbReference type="InterPro" id="IPR050169">
    <property type="entry name" value="Krueppel_C2H2_ZnF"/>
</dbReference>
<dbReference type="CDD" id="cd07765">
    <property type="entry name" value="KRAB_A-box"/>
    <property type="match status" value="1"/>
</dbReference>
<name>A0ABM0SGK5_GALVR</name>
<dbReference type="PANTHER" id="PTHR23232:SF157">
    <property type="entry name" value="ZINC FINGER PROTEIN 525"/>
    <property type="match status" value="1"/>
</dbReference>
<proteinExistence type="predicted"/>
<sequence>MAAIDLSHSCDPSGDPICLYKEKIPAARMVTDSLINCNQDPVTFEDVAMHFTQEEWILLDQTQKSLYRDVMLENYKNLESVGYQLSKPSLISWLEEEELRTVQRGVLRDWRLKTKGPASQWNICWLKTSDGIQMVRLRRESPYLPHSVKMGNSIIENQYTNERYLREVAFTQVEGMSF</sequence>
<evidence type="ECO:0000313" key="3">
    <source>
        <dbReference type="RefSeq" id="XP_008591996.1"/>
    </source>
</evidence>